<keyword evidence="13" id="KW-0175">Coiled coil</keyword>
<feature type="domain" description="PAC" evidence="17">
    <location>
        <begin position="218"/>
        <end position="270"/>
    </location>
</feature>
<feature type="coiled-coil region" evidence="13">
    <location>
        <begin position="1031"/>
        <end position="1058"/>
    </location>
</feature>
<evidence type="ECO:0000256" key="12">
    <source>
        <dbReference type="PROSITE-ProRule" id="PRU00169"/>
    </source>
</evidence>
<dbReference type="RefSeq" id="WP_126726779.1">
    <property type="nucleotide sequence ID" value="NZ_RYZH01000036.1"/>
</dbReference>
<feature type="domain" description="PAS" evidence="16">
    <location>
        <begin position="539"/>
        <end position="608"/>
    </location>
</feature>
<dbReference type="PROSITE" id="PS50113">
    <property type="entry name" value="PAC"/>
    <property type="match status" value="5"/>
</dbReference>
<dbReference type="InterPro" id="IPR036890">
    <property type="entry name" value="HATPase_C_sf"/>
</dbReference>
<keyword evidence="7" id="KW-0418">Kinase</keyword>
<dbReference type="Proteomes" id="UP000280296">
    <property type="component" value="Unassembled WGS sequence"/>
</dbReference>
<feature type="domain" description="PAS" evidence="16">
    <location>
        <begin position="16"/>
        <end position="86"/>
    </location>
</feature>
<dbReference type="Pfam" id="PF08448">
    <property type="entry name" value="PAS_4"/>
    <property type="match status" value="2"/>
</dbReference>
<dbReference type="PANTHER" id="PTHR43047:SF72">
    <property type="entry name" value="OSMOSENSING HISTIDINE PROTEIN KINASE SLN1"/>
    <property type="match status" value="1"/>
</dbReference>
<keyword evidence="8" id="KW-0067">ATP-binding</keyword>
<evidence type="ECO:0000259" key="15">
    <source>
        <dbReference type="PROSITE" id="PS50110"/>
    </source>
</evidence>
<dbReference type="FunFam" id="3.30.565.10:FF:000010">
    <property type="entry name" value="Sensor histidine kinase RcsC"/>
    <property type="match status" value="1"/>
</dbReference>
<evidence type="ECO:0000256" key="3">
    <source>
        <dbReference type="ARBA" id="ARBA00012438"/>
    </source>
</evidence>
<reference evidence="18 19" key="2">
    <citation type="submission" date="2019-01" db="EMBL/GenBank/DDBJ databases">
        <title>Tautonia sociabilis, a novel thermotolerant planctomycete of Isosphaeraceae family, isolated from a 4000 m deep subterranean habitat.</title>
        <authorList>
            <person name="Kovaleva O.L."/>
            <person name="Elcheninov A.G."/>
            <person name="Van Heerden E."/>
            <person name="Toshchakov S.V."/>
            <person name="Novikov A."/>
            <person name="Bonch-Osmolovskaya E.A."/>
            <person name="Kublanov I.V."/>
        </authorList>
    </citation>
    <scope>NUCLEOTIDE SEQUENCE [LARGE SCALE GENOMIC DNA]</scope>
    <source>
        <strain evidence="18 19">GM2012</strain>
    </source>
</reference>
<dbReference type="SMART" id="SM00091">
    <property type="entry name" value="PAS"/>
    <property type="match status" value="8"/>
</dbReference>
<dbReference type="CDD" id="cd16922">
    <property type="entry name" value="HATPase_EvgS-ArcB-TorS-like"/>
    <property type="match status" value="1"/>
</dbReference>
<dbReference type="Pfam" id="PF02518">
    <property type="entry name" value="HATPase_c"/>
    <property type="match status" value="1"/>
</dbReference>
<dbReference type="Pfam" id="PF13188">
    <property type="entry name" value="PAS_8"/>
    <property type="match status" value="1"/>
</dbReference>
<dbReference type="SMART" id="SM00387">
    <property type="entry name" value="HATPase_c"/>
    <property type="match status" value="1"/>
</dbReference>
<evidence type="ECO:0000259" key="14">
    <source>
        <dbReference type="PROSITE" id="PS50109"/>
    </source>
</evidence>
<dbReference type="Gene3D" id="3.40.50.2300">
    <property type="match status" value="2"/>
</dbReference>
<dbReference type="PROSITE" id="PS50110">
    <property type="entry name" value="RESPONSE_REGULATORY"/>
    <property type="match status" value="2"/>
</dbReference>
<dbReference type="GO" id="GO:0006355">
    <property type="term" value="P:regulation of DNA-templated transcription"/>
    <property type="evidence" value="ECO:0007669"/>
    <property type="project" value="InterPro"/>
</dbReference>
<dbReference type="SMART" id="SM00388">
    <property type="entry name" value="HisKA"/>
    <property type="match status" value="1"/>
</dbReference>
<dbReference type="Pfam" id="PF00512">
    <property type="entry name" value="HisKA"/>
    <property type="match status" value="1"/>
</dbReference>
<dbReference type="SUPFAM" id="SSF52172">
    <property type="entry name" value="CheY-like"/>
    <property type="match status" value="2"/>
</dbReference>
<feature type="domain" description="PAC" evidence="17">
    <location>
        <begin position="612"/>
        <end position="666"/>
    </location>
</feature>
<gene>
    <name evidence="18" type="ORF">TsocGM_17635</name>
</gene>
<feature type="domain" description="Histidine kinase" evidence="14">
    <location>
        <begin position="1058"/>
        <end position="1278"/>
    </location>
</feature>
<comment type="subcellular location">
    <subcellularLocation>
        <location evidence="2">Membrane</location>
    </subcellularLocation>
</comment>
<sequence length="1576" mass="177136">MQRRSSPSPSGERGREARWFRMLAESLPLFAWIGRADGACDYVNRRFLEYLGEPIDRVIGFGWLDSIHPDDRGSCSGRWDEAIRSESSFEMECRLRARDGSYRRFLARAELLRDDDERPLCWFGSALDLDVRMGGALAFPYRELLARRAVDDVFEFVGLLDLDGTLVEVIDTPPRAEAIVVDELRGRKFWDCHWWADSAEERGRLREAIGRARLGEVVRFDAPVRSAEGQPKWIDVRIAPVRDDVGRITHLVCSAIDLTLRKEAENRLKRGESILRSFYESSPLQKGVVKLPDDNSSIVYLYANPTAERFLGLPPGGIEGREARELGVPGELVAEWIARCRESQRLGCPVRFEYEHETQNRKAWLSCVFTHVGGETPGWTRFSYVAEDITERKRVEERLRRNQDTFRDLIQNNPFGVFVVDSDFRLRLVSQGAQEVFRDIHPVIGRDFAEVVRAIWPEPFASEAIGRFRHTLETGELYRAPSIIERRRDLDEVRAYDWRIDRIILPDDRFGIVCYFYDLSDRMRWEAAVRQSEAAARLALDELEATYASAPVGLCVLDRELRFVRINDRLAELNGRPAAEHIGRTVREMLPELADQVEPALRRVLETGEPVIDLELSGQTAARPGEHRTWLESWLPLRDAAGEVAGINIVAQEVTERRKAERLIRFQARLLDAVEQAVVATDAGGRIVYWNRFAESLYGWPAAEVIGRPILEVAPLPEGRETVAGIRDATAAGRGWSGEVEARRRDGRTFPAFVTGSPVLDGEGKRVGFVGVSYDLTERKEADRALRESERRFRMVADTAPAMLWMTGPDGDCTFLSRAWTEFTGQTESQGLGTGWLEMVHPDDRERTIEIFRGASERGEPFSLDYRLWQRDGSYRWALDSGRPRFDNDGAFLGYIGSVIDISERKRAEEGLREHASRFEALAENIPQLAWMADPSGSIFWYNRRWYDYTGTTLEQVRGWGWQVVHHPDHVNRVVEKIRRCFQSGQVWEDTFPLRGKDGRYRWFLSRAVPIRDSSGRVTRWFGTNTDVTDQRRTEAELAEAKRQAEAASRAKSEFLANMSHEIRTPMTAILGYADVLARQVTDPDDLQCIETIRRNGQHLMEIINDILDLSRIEAGGLEIERRKFAPDAIVNEVIALMSIRAWEKGLRLEAQFLGPMPEQIESDPTRLRQILVNLIGNAIKFTESGSILVTCRLEQDAHDPRLRFEVIDTGIGIASEHLGRLFRPFSQADSSMTRLYGGSGLGLAISRRLVELLGGSIGVESEPGRGSRFTLTIATGTLEGVGLVHRDVVVHSADRAHCETEPPFRISGRVLVVDDRADIRSLARMFLEGAGARVETADDGLAAIEAVREADRAGSPFDVVVMDMQMPRLDGYSTVSRLRSEGFGRPIVALTASAMRGDRERCLEAGCDEYLPKPIDPRRLVGTVGRLCRGEEPLPAVPAAPAASSAPAASASGGFRILVVDDSEDIRRVTARLLSWSGHEVRTAADGRTALEVAATFRPEVALLDLGLPDLDGIELIGRLRSFDGLEGLIAVAVTGRDSAEDRERALRSGFDHFVVKPLDVDAVIALLRDDGSAG</sequence>
<dbReference type="InterPro" id="IPR000700">
    <property type="entry name" value="PAS-assoc_C"/>
</dbReference>
<protein>
    <recommendedName>
        <fullName evidence="3">histidine kinase</fullName>
        <ecNumber evidence="3">2.7.13.3</ecNumber>
    </recommendedName>
</protein>
<feature type="domain" description="PAC" evidence="17">
    <location>
        <begin position="736"/>
        <end position="788"/>
    </location>
</feature>
<proteinExistence type="predicted"/>
<dbReference type="GO" id="GO:0000155">
    <property type="term" value="F:phosphorelay sensor kinase activity"/>
    <property type="evidence" value="ECO:0007669"/>
    <property type="project" value="InterPro"/>
</dbReference>
<accession>A0A432MGS2</accession>
<evidence type="ECO:0000256" key="8">
    <source>
        <dbReference type="ARBA" id="ARBA00022840"/>
    </source>
</evidence>
<dbReference type="Pfam" id="PF00989">
    <property type="entry name" value="PAS"/>
    <property type="match status" value="1"/>
</dbReference>
<dbReference type="InterPro" id="IPR013655">
    <property type="entry name" value="PAS_fold_3"/>
</dbReference>
<dbReference type="EMBL" id="RYZH01000036">
    <property type="protein sequence ID" value="RUL85841.1"/>
    <property type="molecule type" value="Genomic_DNA"/>
</dbReference>
<evidence type="ECO:0000259" key="17">
    <source>
        <dbReference type="PROSITE" id="PS50113"/>
    </source>
</evidence>
<dbReference type="SUPFAM" id="SSF47384">
    <property type="entry name" value="Homodimeric domain of signal transducing histidine kinase"/>
    <property type="match status" value="1"/>
</dbReference>
<evidence type="ECO:0000256" key="4">
    <source>
        <dbReference type="ARBA" id="ARBA00022553"/>
    </source>
</evidence>
<dbReference type="Gene3D" id="1.10.287.130">
    <property type="match status" value="1"/>
</dbReference>
<dbReference type="InterPro" id="IPR001610">
    <property type="entry name" value="PAC"/>
</dbReference>
<dbReference type="Gene3D" id="3.30.450.20">
    <property type="entry name" value="PAS domain"/>
    <property type="match status" value="8"/>
</dbReference>
<evidence type="ECO:0000256" key="7">
    <source>
        <dbReference type="ARBA" id="ARBA00022777"/>
    </source>
</evidence>
<evidence type="ECO:0000256" key="13">
    <source>
        <dbReference type="SAM" id="Coils"/>
    </source>
</evidence>
<dbReference type="NCBIfam" id="TIGR00229">
    <property type="entry name" value="sensory_box"/>
    <property type="match status" value="7"/>
</dbReference>
<dbReference type="InterPro" id="IPR004358">
    <property type="entry name" value="Sig_transdc_His_kin-like_C"/>
</dbReference>
<keyword evidence="6" id="KW-0547">Nucleotide-binding</keyword>
<dbReference type="InterPro" id="IPR035965">
    <property type="entry name" value="PAS-like_dom_sf"/>
</dbReference>
<dbReference type="InterPro" id="IPR036097">
    <property type="entry name" value="HisK_dim/P_sf"/>
</dbReference>
<dbReference type="GO" id="GO:0009927">
    <property type="term" value="F:histidine phosphotransfer kinase activity"/>
    <property type="evidence" value="ECO:0007669"/>
    <property type="project" value="TreeGrafter"/>
</dbReference>
<keyword evidence="4 12" id="KW-0597">Phosphoprotein</keyword>
<evidence type="ECO:0000256" key="11">
    <source>
        <dbReference type="ARBA" id="ARBA00023306"/>
    </source>
</evidence>
<dbReference type="Gene3D" id="3.30.565.10">
    <property type="entry name" value="Histidine kinase-like ATPase, C-terminal domain"/>
    <property type="match status" value="1"/>
</dbReference>
<feature type="domain" description="Response regulatory" evidence="15">
    <location>
        <begin position="1457"/>
        <end position="1573"/>
    </location>
</feature>
<dbReference type="InterPro" id="IPR013656">
    <property type="entry name" value="PAS_4"/>
</dbReference>
<dbReference type="CDD" id="cd00130">
    <property type="entry name" value="PAS"/>
    <property type="match status" value="7"/>
</dbReference>
<organism evidence="18 19">
    <name type="scientific">Tautonia sociabilis</name>
    <dbReference type="NCBI Taxonomy" id="2080755"/>
    <lineage>
        <taxon>Bacteria</taxon>
        <taxon>Pseudomonadati</taxon>
        <taxon>Planctomycetota</taxon>
        <taxon>Planctomycetia</taxon>
        <taxon>Isosphaerales</taxon>
        <taxon>Isosphaeraceae</taxon>
        <taxon>Tautonia</taxon>
    </lineage>
</organism>
<comment type="caution">
    <text evidence="18">The sequence shown here is derived from an EMBL/GenBank/DDBJ whole genome shotgun (WGS) entry which is preliminary data.</text>
</comment>
<dbReference type="FunFam" id="1.10.287.130:FF:000038">
    <property type="entry name" value="Sensory transduction histidine kinase"/>
    <property type="match status" value="1"/>
</dbReference>
<feature type="domain" description="PAS" evidence="16">
    <location>
        <begin position="669"/>
        <end position="734"/>
    </location>
</feature>
<feature type="domain" description="Response regulatory" evidence="15">
    <location>
        <begin position="1310"/>
        <end position="1429"/>
    </location>
</feature>
<evidence type="ECO:0000313" key="19">
    <source>
        <dbReference type="Proteomes" id="UP000280296"/>
    </source>
</evidence>
<dbReference type="EC" id="2.7.13.3" evidence="3"/>
<feature type="domain" description="PAS" evidence="16">
    <location>
        <begin position="789"/>
        <end position="859"/>
    </location>
</feature>
<evidence type="ECO:0000256" key="5">
    <source>
        <dbReference type="ARBA" id="ARBA00022679"/>
    </source>
</evidence>
<dbReference type="Pfam" id="PF00072">
    <property type="entry name" value="Response_reg"/>
    <property type="match status" value="2"/>
</dbReference>
<feature type="domain" description="PAS" evidence="16">
    <location>
        <begin position="915"/>
        <end position="985"/>
    </location>
</feature>
<dbReference type="SUPFAM" id="SSF55785">
    <property type="entry name" value="PYP-like sensor domain (PAS domain)"/>
    <property type="match status" value="8"/>
</dbReference>
<evidence type="ECO:0000313" key="18">
    <source>
        <dbReference type="EMBL" id="RUL85841.1"/>
    </source>
</evidence>
<dbReference type="InterPro" id="IPR011006">
    <property type="entry name" value="CheY-like_superfamily"/>
</dbReference>
<reference evidence="18 19" key="1">
    <citation type="submission" date="2018-12" db="EMBL/GenBank/DDBJ databases">
        <authorList>
            <person name="Toschakov S.V."/>
        </authorList>
    </citation>
    <scope>NUCLEOTIDE SEQUENCE [LARGE SCALE GENOMIC DNA]</scope>
    <source>
        <strain evidence="18 19">GM2012</strain>
    </source>
</reference>
<comment type="catalytic activity">
    <reaction evidence="1">
        <text>ATP + protein L-histidine = ADP + protein N-phospho-L-histidine.</text>
        <dbReference type="EC" id="2.7.13.3"/>
    </reaction>
</comment>
<dbReference type="PROSITE" id="PS50109">
    <property type="entry name" value="HIS_KIN"/>
    <property type="match status" value="1"/>
</dbReference>
<keyword evidence="9" id="KW-0902">Two-component regulatory system</keyword>
<dbReference type="InterPro" id="IPR003661">
    <property type="entry name" value="HisK_dim/P_dom"/>
</dbReference>
<dbReference type="FunFam" id="3.30.450.20:FF:000099">
    <property type="entry name" value="Sensory box sensor histidine kinase"/>
    <property type="match status" value="2"/>
</dbReference>
<keyword evidence="10" id="KW-0472">Membrane</keyword>
<evidence type="ECO:0000259" key="16">
    <source>
        <dbReference type="PROSITE" id="PS50112"/>
    </source>
</evidence>
<feature type="modified residue" description="4-aspartylphosphate" evidence="12">
    <location>
        <position position="1364"/>
    </location>
</feature>
<name>A0A432MGS2_9BACT</name>
<dbReference type="Pfam" id="PF08447">
    <property type="entry name" value="PAS_3"/>
    <property type="match status" value="3"/>
</dbReference>
<feature type="domain" description="PAC" evidence="17">
    <location>
        <begin position="988"/>
        <end position="1040"/>
    </location>
</feature>
<dbReference type="PANTHER" id="PTHR43047">
    <property type="entry name" value="TWO-COMPONENT HISTIDINE PROTEIN KINASE"/>
    <property type="match status" value="1"/>
</dbReference>
<dbReference type="PRINTS" id="PR00344">
    <property type="entry name" value="BCTRLSENSOR"/>
</dbReference>
<dbReference type="InterPro" id="IPR003594">
    <property type="entry name" value="HATPase_dom"/>
</dbReference>
<keyword evidence="11" id="KW-0131">Cell cycle</keyword>
<evidence type="ECO:0000256" key="10">
    <source>
        <dbReference type="ARBA" id="ARBA00023136"/>
    </source>
</evidence>
<dbReference type="SUPFAM" id="SSF55874">
    <property type="entry name" value="ATPase domain of HSP90 chaperone/DNA topoisomerase II/histidine kinase"/>
    <property type="match status" value="1"/>
</dbReference>
<dbReference type="Pfam" id="PF13426">
    <property type="entry name" value="PAS_9"/>
    <property type="match status" value="1"/>
</dbReference>
<dbReference type="GO" id="GO:0005524">
    <property type="term" value="F:ATP binding"/>
    <property type="evidence" value="ECO:0007669"/>
    <property type="project" value="UniProtKB-KW"/>
</dbReference>
<evidence type="ECO:0000256" key="6">
    <source>
        <dbReference type="ARBA" id="ARBA00022741"/>
    </source>
</evidence>
<evidence type="ECO:0000256" key="1">
    <source>
        <dbReference type="ARBA" id="ARBA00000085"/>
    </source>
</evidence>
<keyword evidence="5" id="KW-0808">Transferase</keyword>
<dbReference type="InterPro" id="IPR013767">
    <property type="entry name" value="PAS_fold"/>
</dbReference>
<dbReference type="InterPro" id="IPR001789">
    <property type="entry name" value="Sig_transdc_resp-reg_receiver"/>
</dbReference>
<dbReference type="GO" id="GO:0005886">
    <property type="term" value="C:plasma membrane"/>
    <property type="evidence" value="ECO:0007669"/>
    <property type="project" value="TreeGrafter"/>
</dbReference>
<evidence type="ECO:0000256" key="2">
    <source>
        <dbReference type="ARBA" id="ARBA00004370"/>
    </source>
</evidence>
<dbReference type="SMART" id="SM00086">
    <property type="entry name" value="PAC"/>
    <property type="match status" value="6"/>
</dbReference>
<dbReference type="SMART" id="SM00448">
    <property type="entry name" value="REC"/>
    <property type="match status" value="2"/>
</dbReference>
<dbReference type="CDD" id="cd00082">
    <property type="entry name" value="HisKA"/>
    <property type="match status" value="1"/>
</dbReference>
<feature type="modified residue" description="4-aspartylphosphate" evidence="12">
    <location>
        <position position="1506"/>
    </location>
</feature>
<dbReference type="InterPro" id="IPR000014">
    <property type="entry name" value="PAS"/>
</dbReference>
<dbReference type="CDD" id="cd17546">
    <property type="entry name" value="REC_hyHK_CKI1_RcsC-like"/>
    <property type="match status" value="1"/>
</dbReference>
<keyword evidence="19" id="KW-1185">Reference proteome</keyword>
<dbReference type="PROSITE" id="PS50112">
    <property type="entry name" value="PAS"/>
    <property type="match status" value="5"/>
</dbReference>
<dbReference type="InterPro" id="IPR005467">
    <property type="entry name" value="His_kinase_dom"/>
</dbReference>
<feature type="domain" description="PAC" evidence="17">
    <location>
        <begin position="862"/>
        <end position="914"/>
    </location>
</feature>
<evidence type="ECO:0000256" key="9">
    <source>
        <dbReference type="ARBA" id="ARBA00023012"/>
    </source>
</evidence>